<dbReference type="EMBL" id="CP071795">
    <property type="protein sequence ID" value="QTD37990.1"/>
    <property type="molecule type" value="Genomic_DNA"/>
</dbReference>
<dbReference type="InterPro" id="IPR011250">
    <property type="entry name" value="OMP/PagP_B-barrel"/>
</dbReference>
<evidence type="ECO:0000313" key="4">
    <source>
        <dbReference type="Proteomes" id="UP000663935"/>
    </source>
</evidence>
<keyword evidence="4" id="KW-1185">Reference proteome</keyword>
<feature type="signal peptide" evidence="1">
    <location>
        <begin position="1"/>
        <end position="19"/>
    </location>
</feature>
<evidence type="ECO:0000259" key="2">
    <source>
        <dbReference type="Pfam" id="PF13568"/>
    </source>
</evidence>
<gene>
    <name evidence="3" type="ORF">JL193_01405</name>
</gene>
<proteinExistence type="predicted"/>
<keyword evidence="1" id="KW-0732">Signal</keyword>
<feature type="domain" description="Outer membrane protein beta-barrel" evidence="2">
    <location>
        <begin position="18"/>
        <end position="183"/>
    </location>
</feature>
<evidence type="ECO:0000256" key="1">
    <source>
        <dbReference type="SAM" id="SignalP"/>
    </source>
</evidence>
<reference evidence="3 4" key="1">
    <citation type="submission" date="2021-03" db="EMBL/GenBank/DDBJ databases">
        <title>Complete genome of Polaribacter_sp.G4M1.</title>
        <authorList>
            <person name="Jeong S.W."/>
            <person name="Bae J.W."/>
        </authorList>
    </citation>
    <scope>NUCLEOTIDE SEQUENCE [LARGE SCALE GENOMIC DNA]</scope>
    <source>
        <strain evidence="3 4">G4M1</strain>
    </source>
</reference>
<organism evidence="3 4">
    <name type="scientific">Polaribacter batillariae</name>
    <dbReference type="NCBI Taxonomy" id="2808900"/>
    <lineage>
        <taxon>Bacteria</taxon>
        <taxon>Pseudomonadati</taxon>
        <taxon>Bacteroidota</taxon>
        <taxon>Flavobacteriia</taxon>
        <taxon>Flavobacteriales</taxon>
        <taxon>Flavobacteriaceae</taxon>
    </lineage>
</organism>
<dbReference type="Proteomes" id="UP000663935">
    <property type="component" value="Chromosome"/>
</dbReference>
<dbReference type="Pfam" id="PF13568">
    <property type="entry name" value="OMP_b-brl_2"/>
    <property type="match status" value="1"/>
</dbReference>
<evidence type="ECO:0000313" key="3">
    <source>
        <dbReference type="EMBL" id="QTD37990.1"/>
    </source>
</evidence>
<accession>A0ABX7SUS9</accession>
<dbReference type="InterPro" id="IPR025665">
    <property type="entry name" value="Beta-barrel_OMP_2"/>
</dbReference>
<protein>
    <submittedName>
        <fullName evidence="3">PorT family protein</fullName>
    </submittedName>
</protein>
<dbReference type="SUPFAM" id="SSF56925">
    <property type="entry name" value="OMPA-like"/>
    <property type="match status" value="1"/>
</dbReference>
<feature type="chain" id="PRO_5047113204" evidence="1">
    <location>
        <begin position="20"/>
        <end position="207"/>
    </location>
</feature>
<dbReference type="RefSeq" id="WP_207972136.1">
    <property type="nucleotide sequence ID" value="NZ_CP071795.1"/>
</dbReference>
<dbReference type="Gene3D" id="2.40.160.20">
    <property type="match status" value="1"/>
</dbReference>
<sequence>MKKIIFVVTLFLAVVNIQAQEKGAIEVGGNIGVNFANLIASNNSNQTTNSVTGFNFAVSGEYYFSDRWGIKSKLIYDQKGWADGFFDDENGFQTTTDFKLTYLTLPVMANWHFGSKRNWYLNFGLYLGFLLDAEAEAINRDVSDAFEGTDIGLALGIGYKFEVSENTKLFVEFDGQGAFNDVFKRNDSSVSVKNSRQAINFGVLFSL</sequence>
<name>A0ABX7SUS9_9FLAO</name>